<organism evidence="2 3">
    <name type="scientific">Streptomyces umbrinus</name>
    <dbReference type="NCBI Taxonomy" id="67370"/>
    <lineage>
        <taxon>Bacteria</taxon>
        <taxon>Bacillati</taxon>
        <taxon>Actinomycetota</taxon>
        <taxon>Actinomycetes</taxon>
        <taxon>Kitasatosporales</taxon>
        <taxon>Streptomycetaceae</taxon>
        <taxon>Streptomyces</taxon>
        <taxon>Streptomyces phaeochromogenes group</taxon>
    </lineage>
</organism>
<sequence>MPLVPRTARSTMSNKEGHLVLNQSAGQAIEPPDKSIAVGTGKGGVGKSTVAAHLAGHSAEAGYRTLLICVTGQDDDDLGIKRFGRGVHPPGPSAIDGQGLYRAIHDRVPLQPIREVRPNLDVLPGGPQVADISNLLMLRMMQEGAGVVLSLARSLAPIAPLYDRIIFDSAPEQDSLEQLVLGSARTLIVPTRSDDSSISGMERISKNFKVVKQQVNPHLQMAGAFLYGSNRAATLMHADVRKDIRATLGEGTPILDTIVGYREVPARNARKKGLLFSEYADLLPVSATPADVRAGRATGADIVPDTITPLSKEMRELTTEIFEHCGSVA</sequence>
<name>A0ABU0SG66_9ACTN</name>
<dbReference type="InterPro" id="IPR027417">
    <property type="entry name" value="P-loop_NTPase"/>
</dbReference>
<dbReference type="PANTHER" id="PTHR13696">
    <property type="entry name" value="P-LOOP CONTAINING NUCLEOSIDE TRIPHOSPHATE HYDROLASE"/>
    <property type="match status" value="1"/>
</dbReference>
<reference evidence="2 3" key="1">
    <citation type="submission" date="2023-07" db="EMBL/GenBank/DDBJ databases">
        <title>Comparative genomics of wheat-associated soil bacteria to identify genetic determinants of phenazine resistance.</title>
        <authorList>
            <person name="Mouncey N."/>
        </authorList>
    </citation>
    <scope>NUCLEOTIDE SEQUENCE [LARGE SCALE GENOMIC DNA]</scope>
    <source>
        <strain evidence="2 3">V2I4</strain>
    </source>
</reference>
<proteinExistence type="predicted"/>
<dbReference type="InterPro" id="IPR025669">
    <property type="entry name" value="AAA_dom"/>
</dbReference>
<dbReference type="EMBL" id="JAUSZI010000001">
    <property type="protein sequence ID" value="MDQ1022437.1"/>
    <property type="molecule type" value="Genomic_DNA"/>
</dbReference>
<gene>
    <name evidence="2" type="ORF">QF035_000019</name>
</gene>
<evidence type="ECO:0000259" key="1">
    <source>
        <dbReference type="Pfam" id="PF13614"/>
    </source>
</evidence>
<dbReference type="SUPFAM" id="SSF52540">
    <property type="entry name" value="P-loop containing nucleoside triphosphate hydrolases"/>
    <property type="match status" value="1"/>
</dbReference>
<dbReference type="InterPro" id="IPR050678">
    <property type="entry name" value="DNA_Partitioning_ATPase"/>
</dbReference>
<protein>
    <submittedName>
        <fullName evidence="2">Chromosome partitioning protein</fullName>
    </submittedName>
</protein>
<evidence type="ECO:0000313" key="3">
    <source>
        <dbReference type="Proteomes" id="UP001230328"/>
    </source>
</evidence>
<dbReference type="Pfam" id="PF13614">
    <property type="entry name" value="AAA_31"/>
    <property type="match status" value="1"/>
</dbReference>
<feature type="domain" description="AAA" evidence="1">
    <location>
        <begin position="34"/>
        <end position="221"/>
    </location>
</feature>
<dbReference type="PANTHER" id="PTHR13696:SF99">
    <property type="entry name" value="COBYRINIC ACID AC-DIAMIDE SYNTHASE"/>
    <property type="match status" value="1"/>
</dbReference>
<evidence type="ECO:0000313" key="2">
    <source>
        <dbReference type="EMBL" id="MDQ1022437.1"/>
    </source>
</evidence>
<comment type="caution">
    <text evidence="2">The sequence shown here is derived from an EMBL/GenBank/DDBJ whole genome shotgun (WGS) entry which is preliminary data.</text>
</comment>
<accession>A0ABU0SG66</accession>
<dbReference type="Gene3D" id="3.40.50.300">
    <property type="entry name" value="P-loop containing nucleotide triphosphate hydrolases"/>
    <property type="match status" value="1"/>
</dbReference>
<keyword evidence="3" id="KW-1185">Reference proteome</keyword>
<dbReference type="Proteomes" id="UP001230328">
    <property type="component" value="Unassembled WGS sequence"/>
</dbReference>